<evidence type="ECO:0000313" key="3">
    <source>
        <dbReference type="Proteomes" id="UP000317835"/>
    </source>
</evidence>
<dbReference type="Proteomes" id="UP000317835">
    <property type="component" value="Chromosome"/>
</dbReference>
<evidence type="ECO:0000256" key="1">
    <source>
        <dbReference type="SAM" id="MobiDB-lite"/>
    </source>
</evidence>
<keyword evidence="3" id="KW-1185">Reference proteome</keyword>
<feature type="region of interest" description="Disordered" evidence="1">
    <location>
        <begin position="31"/>
        <end position="52"/>
    </location>
</feature>
<dbReference type="KEGG" id="tpla:ElP_19320"/>
<accession>A0A518GZP4</accession>
<gene>
    <name evidence="2" type="ORF">ElP_19320</name>
</gene>
<proteinExistence type="predicted"/>
<protein>
    <submittedName>
        <fullName evidence="2">Uncharacterized protein</fullName>
    </submittedName>
</protein>
<name>A0A518GZP4_9BACT</name>
<dbReference type="RefSeq" id="WP_145268662.1">
    <property type="nucleotide sequence ID" value="NZ_CP036426.1"/>
</dbReference>
<sequence>MKGCAKVGCLGLLGVVLLGVIISAFEGPAGRDAGRPAPPPAAPSPTAVGVLSGRFAGNPPSDRIELAMTPVLAAYDLPEDEEHRLRVGSVLIALREESGIPEILLLEYMGRHPFPGVTFAEAAALAAVAYKVDHPGASGGG</sequence>
<organism evidence="2 3">
    <name type="scientific">Tautonia plasticadhaerens</name>
    <dbReference type="NCBI Taxonomy" id="2527974"/>
    <lineage>
        <taxon>Bacteria</taxon>
        <taxon>Pseudomonadati</taxon>
        <taxon>Planctomycetota</taxon>
        <taxon>Planctomycetia</taxon>
        <taxon>Isosphaerales</taxon>
        <taxon>Isosphaeraceae</taxon>
        <taxon>Tautonia</taxon>
    </lineage>
</organism>
<dbReference type="AlphaFoldDB" id="A0A518GZP4"/>
<reference evidence="2 3" key="1">
    <citation type="submission" date="2019-02" db="EMBL/GenBank/DDBJ databases">
        <title>Deep-cultivation of Planctomycetes and their phenomic and genomic characterization uncovers novel biology.</title>
        <authorList>
            <person name="Wiegand S."/>
            <person name="Jogler M."/>
            <person name="Boedeker C."/>
            <person name="Pinto D."/>
            <person name="Vollmers J."/>
            <person name="Rivas-Marin E."/>
            <person name="Kohn T."/>
            <person name="Peeters S.H."/>
            <person name="Heuer A."/>
            <person name="Rast P."/>
            <person name="Oberbeckmann S."/>
            <person name="Bunk B."/>
            <person name="Jeske O."/>
            <person name="Meyerdierks A."/>
            <person name="Storesund J.E."/>
            <person name="Kallscheuer N."/>
            <person name="Luecker S."/>
            <person name="Lage O.M."/>
            <person name="Pohl T."/>
            <person name="Merkel B.J."/>
            <person name="Hornburger P."/>
            <person name="Mueller R.-W."/>
            <person name="Bruemmer F."/>
            <person name="Labrenz M."/>
            <person name="Spormann A.M."/>
            <person name="Op den Camp H."/>
            <person name="Overmann J."/>
            <person name="Amann R."/>
            <person name="Jetten M.S.M."/>
            <person name="Mascher T."/>
            <person name="Medema M.H."/>
            <person name="Devos D.P."/>
            <person name="Kaster A.-K."/>
            <person name="Ovreas L."/>
            <person name="Rohde M."/>
            <person name="Galperin M.Y."/>
            <person name="Jogler C."/>
        </authorList>
    </citation>
    <scope>NUCLEOTIDE SEQUENCE [LARGE SCALE GENOMIC DNA]</scope>
    <source>
        <strain evidence="2 3">ElP</strain>
    </source>
</reference>
<dbReference type="EMBL" id="CP036426">
    <property type="protein sequence ID" value="QDV34051.1"/>
    <property type="molecule type" value="Genomic_DNA"/>
</dbReference>
<evidence type="ECO:0000313" key="2">
    <source>
        <dbReference type="EMBL" id="QDV34051.1"/>
    </source>
</evidence>